<dbReference type="PANTHER" id="PTHR24185">
    <property type="entry name" value="CALCIUM-INDEPENDENT PHOSPHOLIPASE A2-GAMMA"/>
    <property type="match status" value="1"/>
</dbReference>
<dbReference type="EMBL" id="KN824485">
    <property type="protein sequence ID" value="KIM20043.1"/>
    <property type="molecule type" value="Genomic_DNA"/>
</dbReference>
<accession>A0A0C2W0K0</accession>
<organism evidence="1 2">
    <name type="scientific">Serendipita vermifera MAFF 305830</name>
    <dbReference type="NCBI Taxonomy" id="933852"/>
    <lineage>
        <taxon>Eukaryota</taxon>
        <taxon>Fungi</taxon>
        <taxon>Dikarya</taxon>
        <taxon>Basidiomycota</taxon>
        <taxon>Agaricomycotina</taxon>
        <taxon>Agaricomycetes</taxon>
        <taxon>Sebacinales</taxon>
        <taxon>Serendipitaceae</taxon>
        <taxon>Serendipita</taxon>
    </lineage>
</organism>
<dbReference type="SUPFAM" id="SSF52151">
    <property type="entry name" value="FabD/lysophospholipase-like"/>
    <property type="match status" value="1"/>
</dbReference>
<proteinExistence type="predicted"/>
<keyword evidence="2" id="KW-1185">Reference proteome</keyword>
<dbReference type="HOGENOM" id="CLU_169792_0_0_1"/>
<dbReference type="AlphaFoldDB" id="A0A0C2W0K0"/>
<dbReference type="Gene3D" id="3.40.1090.10">
    <property type="entry name" value="Cytosolic phospholipase A2 catalytic domain"/>
    <property type="match status" value="1"/>
</dbReference>
<evidence type="ECO:0000313" key="1">
    <source>
        <dbReference type="EMBL" id="KIM20043.1"/>
    </source>
</evidence>
<dbReference type="PANTHER" id="PTHR24185:SF4">
    <property type="entry name" value="SERINE HYDROLASE, PUTATIVE (AFU_ORTHOLOGUE AFUA_2G07870)-RELATED"/>
    <property type="match status" value="1"/>
</dbReference>
<dbReference type="GO" id="GO:0016020">
    <property type="term" value="C:membrane"/>
    <property type="evidence" value="ECO:0007669"/>
    <property type="project" value="TreeGrafter"/>
</dbReference>
<dbReference type="OrthoDB" id="630895at2759"/>
<gene>
    <name evidence="1" type="ORF">M408DRAFT_30705</name>
</gene>
<dbReference type="GO" id="GO:0019369">
    <property type="term" value="P:arachidonate metabolic process"/>
    <property type="evidence" value="ECO:0007669"/>
    <property type="project" value="TreeGrafter"/>
</dbReference>
<name>A0A0C2W0K0_SERVB</name>
<dbReference type="InterPro" id="IPR016035">
    <property type="entry name" value="Acyl_Trfase/lysoPLipase"/>
</dbReference>
<reference evidence="2" key="2">
    <citation type="submission" date="2015-01" db="EMBL/GenBank/DDBJ databases">
        <title>Evolutionary Origins and Diversification of the Mycorrhizal Mutualists.</title>
        <authorList>
            <consortium name="DOE Joint Genome Institute"/>
            <consortium name="Mycorrhizal Genomics Consortium"/>
            <person name="Kohler A."/>
            <person name="Kuo A."/>
            <person name="Nagy L.G."/>
            <person name="Floudas D."/>
            <person name="Copeland A."/>
            <person name="Barry K.W."/>
            <person name="Cichocki N."/>
            <person name="Veneault-Fourrey C."/>
            <person name="LaButti K."/>
            <person name="Lindquist E.A."/>
            <person name="Lipzen A."/>
            <person name="Lundell T."/>
            <person name="Morin E."/>
            <person name="Murat C."/>
            <person name="Riley R."/>
            <person name="Ohm R."/>
            <person name="Sun H."/>
            <person name="Tunlid A."/>
            <person name="Henrissat B."/>
            <person name="Grigoriev I.V."/>
            <person name="Hibbett D.S."/>
            <person name="Martin F."/>
        </authorList>
    </citation>
    <scope>NUCLEOTIDE SEQUENCE [LARGE SCALE GENOMIC DNA]</scope>
    <source>
        <strain evidence="2">MAFF 305830</strain>
    </source>
</reference>
<sequence length="93" mass="10325">MASKNNLKLVGLDDGGIRGLSQLEIMSNIMHRLNWEHEIDESDEHKLPCEHFDLIGGSGTGGLIAILLGKLRMSVEEASDIFLQSCRARLYSE</sequence>
<evidence type="ECO:0000313" key="2">
    <source>
        <dbReference type="Proteomes" id="UP000054097"/>
    </source>
</evidence>
<protein>
    <submittedName>
        <fullName evidence="1">Uncharacterized protein</fullName>
    </submittedName>
</protein>
<dbReference type="GO" id="GO:0047499">
    <property type="term" value="F:calcium-independent phospholipase A2 activity"/>
    <property type="evidence" value="ECO:0007669"/>
    <property type="project" value="TreeGrafter"/>
</dbReference>
<reference evidence="1 2" key="1">
    <citation type="submission" date="2014-04" db="EMBL/GenBank/DDBJ databases">
        <authorList>
            <consortium name="DOE Joint Genome Institute"/>
            <person name="Kuo A."/>
            <person name="Zuccaro A."/>
            <person name="Kohler A."/>
            <person name="Nagy L.G."/>
            <person name="Floudas D."/>
            <person name="Copeland A."/>
            <person name="Barry K.W."/>
            <person name="Cichocki N."/>
            <person name="Veneault-Fourrey C."/>
            <person name="LaButti K."/>
            <person name="Lindquist E.A."/>
            <person name="Lipzen A."/>
            <person name="Lundell T."/>
            <person name="Morin E."/>
            <person name="Murat C."/>
            <person name="Sun H."/>
            <person name="Tunlid A."/>
            <person name="Henrissat B."/>
            <person name="Grigoriev I.V."/>
            <person name="Hibbett D.S."/>
            <person name="Martin F."/>
            <person name="Nordberg H.P."/>
            <person name="Cantor M.N."/>
            <person name="Hua S.X."/>
        </authorList>
    </citation>
    <scope>NUCLEOTIDE SEQUENCE [LARGE SCALE GENOMIC DNA]</scope>
    <source>
        <strain evidence="1 2">MAFF 305830</strain>
    </source>
</reference>
<dbReference type="Proteomes" id="UP000054097">
    <property type="component" value="Unassembled WGS sequence"/>
</dbReference>